<proteinExistence type="predicted"/>
<keyword evidence="3" id="KW-1185">Reference proteome</keyword>
<dbReference type="EMBL" id="SDPP02000002">
    <property type="protein sequence ID" value="KAA1378529.1"/>
    <property type="molecule type" value="Genomic_DNA"/>
</dbReference>
<evidence type="ECO:0000256" key="1">
    <source>
        <dbReference type="SAM" id="Phobius"/>
    </source>
</evidence>
<dbReference type="AlphaFoldDB" id="A0A641AN21"/>
<protein>
    <submittedName>
        <fullName evidence="2">Uncharacterized protein</fullName>
    </submittedName>
</protein>
<dbReference type="RefSeq" id="WP_129182482.1">
    <property type="nucleotide sequence ID" value="NZ_JBHSAH010000001.1"/>
</dbReference>
<organism evidence="2 3">
    <name type="scientific">Aeromicrobium fastidiosum</name>
    <dbReference type="NCBI Taxonomy" id="52699"/>
    <lineage>
        <taxon>Bacteria</taxon>
        <taxon>Bacillati</taxon>
        <taxon>Actinomycetota</taxon>
        <taxon>Actinomycetes</taxon>
        <taxon>Propionibacteriales</taxon>
        <taxon>Nocardioidaceae</taxon>
        <taxon>Aeromicrobium</taxon>
    </lineage>
</organism>
<name>A0A641AN21_9ACTN</name>
<evidence type="ECO:0000313" key="2">
    <source>
        <dbReference type="EMBL" id="KAA1378529.1"/>
    </source>
</evidence>
<keyword evidence="1" id="KW-0812">Transmembrane</keyword>
<gene>
    <name evidence="2" type="ORF">ESP62_009275</name>
</gene>
<feature type="transmembrane region" description="Helical" evidence="1">
    <location>
        <begin position="40"/>
        <end position="58"/>
    </location>
</feature>
<evidence type="ECO:0000313" key="3">
    <source>
        <dbReference type="Proteomes" id="UP001515100"/>
    </source>
</evidence>
<sequence>MIQPASSATPAPRPRQLLYYVLMTLWFGTGVFRADRPWQFWLAFALTCLGVSCVHAWVQEWRRHRMTV</sequence>
<comment type="caution">
    <text evidence="2">The sequence shown here is derived from an EMBL/GenBank/DDBJ whole genome shotgun (WGS) entry which is preliminary data.</text>
</comment>
<accession>A0A641AN21</accession>
<keyword evidence="1" id="KW-1133">Transmembrane helix</keyword>
<feature type="transmembrane region" description="Helical" evidence="1">
    <location>
        <begin position="17"/>
        <end position="34"/>
    </location>
</feature>
<reference evidence="2" key="1">
    <citation type="submission" date="2019-09" db="EMBL/GenBank/DDBJ databases">
        <authorList>
            <person name="Li J."/>
        </authorList>
    </citation>
    <scope>NUCLEOTIDE SEQUENCE [LARGE SCALE GENOMIC DNA]</scope>
    <source>
        <strain evidence="2">NRBC 14897</strain>
    </source>
</reference>
<keyword evidence="1" id="KW-0472">Membrane</keyword>
<dbReference type="Proteomes" id="UP001515100">
    <property type="component" value="Unassembled WGS sequence"/>
</dbReference>